<dbReference type="InterPro" id="IPR007867">
    <property type="entry name" value="GMC_OxRtase_C"/>
</dbReference>
<dbReference type="PANTHER" id="PTHR42784:SF1">
    <property type="entry name" value="PYRANOSE 2-OXIDASE"/>
    <property type="match status" value="1"/>
</dbReference>
<dbReference type="Pfam" id="PF05199">
    <property type="entry name" value="GMC_oxred_C"/>
    <property type="match status" value="1"/>
</dbReference>
<dbReference type="GO" id="GO:0016614">
    <property type="term" value="F:oxidoreductase activity, acting on CH-OH group of donors"/>
    <property type="evidence" value="ECO:0007669"/>
    <property type="project" value="InterPro"/>
</dbReference>
<dbReference type="InterPro" id="IPR002938">
    <property type="entry name" value="FAD-bd"/>
</dbReference>
<keyword evidence="10" id="KW-1185">Reference proteome</keyword>
<feature type="domain" description="FAD-binding" evidence="7">
    <location>
        <begin position="18"/>
        <end position="46"/>
    </location>
</feature>
<dbReference type="Gene3D" id="3.50.50.60">
    <property type="entry name" value="FAD/NAD(P)-binding domain"/>
    <property type="match status" value="2"/>
</dbReference>
<feature type="domain" description="Glucose-methanol-choline oxidoreductase C-terminal" evidence="8">
    <location>
        <begin position="409"/>
        <end position="528"/>
    </location>
</feature>
<gene>
    <name evidence="9" type="ORF">KFK14_23815</name>
</gene>
<evidence type="ECO:0000259" key="7">
    <source>
        <dbReference type="Pfam" id="PF01494"/>
    </source>
</evidence>
<dbReference type="InterPro" id="IPR051473">
    <property type="entry name" value="P2Ox-like"/>
</dbReference>
<accession>A0A975Q1L2</accession>
<keyword evidence="3" id="KW-0285">Flavoprotein</keyword>
<evidence type="ECO:0000313" key="10">
    <source>
        <dbReference type="Proteomes" id="UP000681425"/>
    </source>
</evidence>
<keyword evidence="4" id="KW-0274">FAD</keyword>
<dbReference type="KEGG" id="spph:KFK14_23815"/>
<feature type="domain" description="Glucose-methanol-choline oxidoreductase N-terminal" evidence="6">
    <location>
        <begin position="185"/>
        <end position="267"/>
    </location>
</feature>
<protein>
    <submittedName>
        <fullName evidence="9">GMC family oxidoreductase</fullName>
    </submittedName>
</protein>
<dbReference type="GO" id="GO:0071949">
    <property type="term" value="F:FAD binding"/>
    <property type="evidence" value="ECO:0007669"/>
    <property type="project" value="InterPro"/>
</dbReference>
<dbReference type="InterPro" id="IPR000172">
    <property type="entry name" value="GMC_OxRdtase_N"/>
</dbReference>
<comment type="similarity">
    <text evidence="2">Belongs to the GMC oxidoreductase family.</text>
</comment>
<evidence type="ECO:0000259" key="8">
    <source>
        <dbReference type="Pfam" id="PF05199"/>
    </source>
</evidence>
<evidence type="ECO:0000256" key="5">
    <source>
        <dbReference type="ARBA" id="ARBA00023002"/>
    </source>
</evidence>
<dbReference type="AlphaFoldDB" id="A0A975Q1L2"/>
<dbReference type="PANTHER" id="PTHR42784">
    <property type="entry name" value="PYRANOSE 2-OXIDASE"/>
    <property type="match status" value="1"/>
</dbReference>
<evidence type="ECO:0000256" key="3">
    <source>
        <dbReference type="ARBA" id="ARBA00022630"/>
    </source>
</evidence>
<proteinExistence type="inferred from homology"/>
<dbReference type="RefSeq" id="WP_212609407.1">
    <property type="nucleotide sequence ID" value="NZ_CP073910.1"/>
</dbReference>
<evidence type="ECO:0000313" key="9">
    <source>
        <dbReference type="EMBL" id="QUT05919.1"/>
    </source>
</evidence>
<dbReference type="Proteomes" id="UP000681425">
    <property type="component" value="Chromosome"/>
</dbReference>
<evidence type="ECO:0000256" key="4">
    <source>
        <dbReference type="ARBA" id="ARBA00022827"/>
    </source>
</evidence>
<name>A0A975Q1L2_9SPHN</name>
<dbReference type="Pfam" id="PF01494">
    <property type="entry name" value="FAD_binding_3"/>
    <property type="match status" value="1"/>
</dbReference>
<comment type="cofactor">
    <cofactor evidence="1">
        <name>FAD</name>
        <dbReference type="ChEBI" id="CHEBI:57692"/>
    </cofactor>
</comment>
<keyword evidence="5" id="KW-0560">Oxidoreductase</keyword>
<dbReference type="EMBL" id="CP073910">
    <property type="protein sequence ID" value="QUT05919.1"/>
    <property type="molecule type" value="Genomic_DNA"/>
</dbReference>
<evidence type="ECO:0000256" key="2">
    <source>
        <dbReference type="ARBA" id="ARBA00010790"/>
    </source>
</evidence>
<dbReference type="SUPFAM" id="SSF51905">
    <property type="entry name" value="FAD/NAD(P)-binding domain"/>
    <property type="match status" value="1"/>
</dbReference>
<evidence type="ECO:0000259" key="6">
    <source>
        <dbReference type="Pfam" id="PF00732"/>
    </source>
</evidence>
<organism evidence="9 10">
    <name type="scientific">Sphingobium phenoxybenzoativorans</name>
    <dbReference type="NCBI Taxonomy" id="1592790"/>
    <lineage>
        <taxon>Bacteria</taxon>
        <taxon>Pseudomonadati</taxon>
        <taxon>Pseudomonadota</taxon>
        <taxon>Alphaproteobacteria</taxon>
        <taxon>Sphingomonadales</taxon>
        <taxon>Sphingomonadaceae</taxon>
        <taxon>Sphingobium</taxon>
    </lineage>
</organism>
<dbReference type="InterPro" id="IPR036188">
    <property type="entry name" value="FAD/NAD-bd_sf"/>
</dbReference>
<sequence length="557" mass="61276">MFVDTKTLDQDSVVRSGICIVGSGPAGVALATELLNAGISVSIIESGGLDKDASDLGQPAKTSVFPDHRGIWTNRQFGGNGNLWHVNAGLGPNHLRLLPMTAADFEARPWIDDSGWAVPYSDFAPYYDRAQAWFDLDARSYTPADWESADTSALALQGTGVRTGMFHFAYKEVILKTYRAAINASRDVSVYYNATATKLDMDKGGKRITAVRAVTAPGHEVVFEADMFVLAQGGLSTPQLLLASTDRHQNGIGNQNDLVGRYFMDHPLLFGGTFTPASRDLIDRMALYDLRRIDGMSAMGHLQLTDEVLRQEQCVNLSGILFPRRSMGARREAGFQASQRLRAAMQKRGKFNIGDIFTAAKGVDGIGRQFYDRLFAPISHLGIGGWSNRERPSEEFDHFEVLHQVEQPPRRDNRIVLGKERDALGNRRIEIHCTWNDADMDMVRKSQQIMAREIRKSGIGEFKVQDPVEVKTSSTTHFMGATRMHDDPTKGVVDSQCRVHGVDNLMISGSSVFPTGGYANPTLSIVAMSIRVADQLKRDFRTSGLNSSRAGGTLVTA</sequence>
<evidence type="ECO:0000256" key="1">
    <source>
        <dbReference type="ARBA" id="ARBA00001974"/>
    </source>
</evidence>
<reference evidence="9" key="1">
    <citation type="submission" date="2021-04" db="EMBL/GenBank/DDBJ databases">
        <title>Isolation of p-tert-butylphenol degrading bacteria Sphingobium phenoxybenzoativorans Tas13 from active sludge.</title>
        <authorList>
            <person name="Li Y."/>
        </authorList>
    </citation>
    <scope>NUCLEOTIDE SEQUENCE</scope>
    <source>
        <strain evidence="9">Tas13</strain>
    </source>
</reference>
<dbReference type="Pfam" id="PF00732">
    <property type="entry name" value="GMC_oxred_N"/>
    <property type="match status" value="1"/>
</dbReference>